<keyword evidence="9" id="KW-1185">Reference proteome</keyword>
<proteinExistence type="predicted"/>
<protein>
    <recommendedName>
        <fullName evidence="2">alpha-L-rhamnosidase</fullName>
        <ecNumber evidence="2">3.2.1.40</ecNumber>
    </recommendedName>
</protein>
<dbReference type="PANTHER" id="PTHR33307:SF6">
    <property type="entry name" value="ALPHA-RHAMNOSIDASE (EUROFUNG)-RELATED"/>
    <property type="match status" value="1"/>
</dbReference>
<dbReference type="SUPFAM" id="SSF48208">
    <property type="entry name" value="Six-hairpin glycosidases"/>
    <property type="match status" value="1"/>
</dbReference>
<dbReference type="InterPro" id="IPR008902">
    <property type="entry name" value="Rhamnosid_concanavalin"/>
</dbReference>
<comment type="catalytic activity">
    <reaction evidence="1">
        <text>Hydrolysis of terminal non-reducing alpha-L-rhamnose residues in alpha-L-rhamnosides.</text>
        <dbReference type="EC" id="3.2.1.40"/>
    </reaction>
</comment>
<dbReference type="InterPro" id="IPR016007">
    <property type="entry name" value="Alpha_rhamnosid"/>
</dbReference>
<dbReference type="InterPro" id="IPR012341">
    <property type="entry name" value="6hp_glycosidase-like_sf"/>
</dbReference>
<evidence type="ECO:0000313" key="9">
    <source>
        <dbReference type="Proteomes" id="UP000813427"/>
    </source>
</evidence>
<feature type="domain" description="Bacterial alpha-L-rhamnosidase N-terminal" evidence="5">
    <location>
        <begin position="152"/>
        <end position="283"/>
    </location>
</feature>
<dbReference type="PANTHER" id="PTHR33307">
    <property type="entry name" value="ALPHA-RHAMNOSIDASE (EUROFUNG)"/>
    <property type="match status" value="1"/>
</dbReference>
<dbReference type="OrthoDB" id="10036721at2759"/>
<dbReference type="GO" id="GO:0005975">
    <property type="term" value="P:carbohydrate metabolic process"/>
    <property type="evidence" value="ECO:0007669"/>
    <property type="project" value="InterPro"/>
</dbReference>
<dbReference type="Gene3D" id="2.60.120.260">
    <property type="entry name" value="Galactose-binding domain-like"/>
    <property type="match status" value="2"/>
</dbReference>
<sequence length="915" mass="102586">MFFTDLRTNGLRTPLGLDTPNPEFQWRHAESLTPADAQRKCTLRVSRSKTFNLDTLEWESNTINSETGQVNARYEGKPLESRTRYYWCIHTPDTVEGTSTCTTSVDQSWFETGFFSPSDWTAQWISPIITQAGSEDKPVYLRGQIEVPHRPLQGRAYATACGWYKLFINGIDITGAALVPRWTPFDQYIEYQVYDITANLRVGTNYVSVVVADGRFRGHLGIEGRACYGTRLAALVQIETYCDDGTFLSTGTNNTWRSFNGPIIHSDSKHGQVTDARYTPDEWLGLCQINPPREGLKPEAGLIEILPSPTTKLVFEEVERVQQLFRIRCQSIVQSPKGCQIIDFGQNIVGIIDIRLRGKAGSTVTLSYSEIVGKDGEVNLSYVAPWLMPDKPQRDIVYLSDEEVNYRPCFGIYGFRYVEVKGLDELLTISDVQGIILATDFAQSTHTGLMDPLQCQQAISSSSFHCSDVRLEKLYQNVFWSTLGNLTDTATDCPTRERMGWTGDVQIFVPTMTKFFNVLPFFRRYLKNLAAEQLPNGNVPPYIPSGASRHRGGMSYFTQVTSQSTGWGDASVIIPWSLYWYYGDKGILACQYDSMCRWVDSLARRAREGTSWRRWFFGGIGALEQYILDTGFQWGEWLRASDPFASTIAQVLWDSPAISTAYLAHSADLLSRAAGVLGKEEDEALYYGLYQQTAKAWREAFVKDGGRRIAHDRQDDYIRGLAFSLLEPHQRQGAIDRLVELVQAADFHLTTGFMSTGLLLPTLADNGRSDVAYRVLLQDTTPSWLYQVQAGATTTWETWEGYDKSDNAFMSHNHYAFGTVAQWLQEGVAGISPISPGWKQIKIAPYIGGGISHAAASVDTPHGLVRSSWNLDAATGRVELDVNIPYCCVAEVVMENARTETVGPGRHLFSFNITI</sequence>
<feature type="domain" description="Alpha-L-rhamnosidase six-hairpin glycosidase" evidence="6">
    <location>
        <begin position="462"/>
        <end position="827"/>
    </location>
</feature>
<dbReference type="InterPro" id="IPR035398">
    <property type="entry name" value="Bac_rhamnosid_C"/>
</dbReference>
<accession>A0A8K0S9R7</accession>
<reference evidence="8" key="1">
    <citation type="journal article" date="2021" name="Nat. Commun.">
        <title>Genetic determinants of endophytism in the Arabidopsis root mycobiome.</title>
        <authorList>
            <person name="Mesny F."/>
            <person name="Miyauchi S."/>
            <person name="Thiergart T."/>
            <person name="Pickel B."/>
            <person name="Atanasova L."/>
            <person name="Karlsson M."/>
            <person name="Huettel B."/>
            <person name="Barry K.W."/>
            <person name="Haridas S."/>
            <person name="Chen C."/>
            <person name="Bauer D."/>
            <person name="Andreopoulos W."/>
            <person name="Pangilinan J."/>
            <person name="LaButti K."/>
            <person name="Riley R."/>
            <person name="Lipzen A."/>
            <person name="Clum A."/>
            <person name="Drula E."/>
            <person name="Henrissat B."/>
            <person name="Kohler A."/>
            <person name="Grigoriev I.V."/>
            <person name="Martin F.M."/>
            <person name="Hacquard S."/>
        </authorList>
    </citation>
    <scope>NUCLEOTIDE SEQUENCE</scope>
    <source>
        <strain evidence="8">MPI-SDFR-AT-0068</strain>
    </source>
</reference>
<evidence type="ECO:0000259" key="5">
    <source>
        <dbReference type="Pfam" id="PF08531"/>
    </source>
</evidence>
<comment type="caution">
    <text evidence="8">The sequence shown here is derived from an EMBL/GenBank/DDBJ whole genome shotgun (WGS) entry which is preliminary data.</text>
</comment>
<evidence type="ECO:0000256" key="1">
    <source>
        <dbReference type="ARBA" id="ARBA00001445"/>
    </source>
</evidence>
<name>A0A8K0S9R7_9HYPO</name>
<dbReference type="Pfam" id="PF25788">
    <property type="entry name" value="Ig_Rha78A_N"/>
    <property type="match status" value="1"/>
</dbReference>
<evidence type="ECO:0000259" key="4">
    <source>
        <dbReference type="Pfam" id="PF05592"/>
    </source>
</evidence>
<dbReference type="EC" id="3.2.1.40" evidence="2"/>
<evidence type="ECO:0000313" key="8">
    <source>
        <dbReference type="EMBL" id="KAH7263823.1"/>
    </source>
</evidence>
<evidence type="ECO:0000259" key="6">
    <source>
        <dbReference type="Pfam" id="PF17389"/>
    </source>
</evidence>
<dbReference type="Pfam" id="PF17389">
    <property type="entry name" value="Bac_rhamnosid6H"/>
    <property type="match status" value="1"/>
</dbReference>
<evidence type="ECO:0000256" key="3">
    <source>
        <dbReference type="ARBA" id="ARBA00022801"/>
    </source>
</evidence>
<feature type="domain" description="Alpha-L-rhamnosidase concanavalin-like" evidence="4">
    <location>
        <begin position="336"/>
        <end position="436"/>
    </location>
</feature>
<dbReference type="Proteomes" id="UP000813427">
    <property type="component" value="Unassembled WGS sequence"/>
</dbReference>
<dbReference type="Gene3D" id="2.60.420.10">
    <property type="entry name" value="Maltose phosphorylase, domain 3"/>
    <property type="match status" value="1"/>
</dbReference>
<organism evidence="8 9">
    <name type="scientific">Fusarium tricinctum</name>
    <dbReference type="NCBI Taxonomy" id="61284"/>
    <lineage>
        <taxon>Eukaryota</taxon>
        <taxon>Fungi</taxon>
        <taxon>Dikarya</taxon>
        <taxon>Ascomycota</taxon>
        <taxon>Pezizomycotina</taxon>
        <taxon>Sordariomycetes</taxon>
        <taxon>Hypocreomycetidae</taxon>
        <taxon>Hypocreales</taxon>
        <taxon>Nectriaceae</taxon>
        <taxon>Fusarium</taxon>
        <taxon>Fusarium tricinctum species complex</taxon>
    </lineage>
</organism>
<dbReference type="Pfam" id="PF08531">
    <property type="entry name" value="Bac_rhamnosid_N"/>
    <property type="match status" value="1"/>
</dbReference>
<dbReference type="Gene3D" id="1.50.10.10">
    <property type="match status" value="1"/>
</dbReference>
<dbReference type="EMBL" id="JAGPXF010000001">
    <property type="protein sequence ID" value="KAH7263823.1"/>
    <property type="molecule type" value="Genomic_DNA"/>
</dbReference>
<keyword evidence="3" id="KW-0378">Hydrolase</keyword>
<dbReference type="InterPro" id="IPR013737">
    <property type="entry name" value="Bac_rhamnosid_N"/>
</dbReference>
<dbReference type="InterPro" id="IPR035396">
    <property type="entry name" value="Bac_rhamnosid6H"/>
</dbReference>
<gene>
    <name evidence="8" type="ORF">BKA59DRAFT_466736</name>
</gene>
<dbReference type="GO" id="GO:0030596">
    <property type="term" value="F:alpha-L-rhamnosidase activity"/>
    <property type="evidence" value="ECO:0007669"/>
    <property type="project" value="UniProtKB-EC"/>
</dbReference>
<dbReference type="InterPro" id="IPR013783">
    <property type="entry name" value="Ig-like_fold"/>
</dbReference>
<dbReference type="Pfam" id="PF17390">
    <property type="entry name" value="Bac_rhamnosid_C"/>
    <property type="match status" value="1"/>
</dbReference>
<evidence type="ECO:0000256" key="2">
    <source>
        <dbReference type="ARBA" id="ARBA00012652"/>
    </source>
</evidence>
<dbReference type="AlphaFoldDB" id="A0A8K0S9R7"/>
<feature type="domain" description="Alpha-L-rhamnosidase C-terminal" evidence="7">
    <location>
        <begin position="830"/>
        <end position="902"/>
    </location>
</feature>
<dbReference type="InterPro" id="IPR008928">
    <property type="entry name" value="6-hairpin_glycosidase_sf"/>
</dbReference>
<dbReference type="Gene3D" id="2.60.40.10">
    <property type="entry name" value="Immunoglobulins"/>
    <property type="match status" value="1"/>
</dbReference>
<dbReference type="Pfam" id="PF05592">
    <property type="entry name" value="Bac_rhamnosid"/>
    <property type="match status" value="1"/>
</dbReference>
<evidence type="ECO:0000259" key="7">
    <source>
        <dbReference type="Pfam" id="PF17390"/>
    </source>
</evidence>